<dbReference type="Ensembl" id="ENSCSAVT00000007903.1">
    <property type="protein sequence ID" value="ENSCSAVP00000007799.1"/>
    <property type="gene ID" value="ENSCSAVG00000004662.1"/>
</dbReference>
<feature type="domain" description="Ig-like" evidence="9">
    <location>
        <begin position="101"/>
        <end position="217"/>
    </location>
</feature>
<comment type="catalytic activity">
    <reaction evidence="1">
        <text>Random endo-hydrolysis of N-acetyl-beta-D-glucosaminide (1-&gt;4)-beta-linkages in chitin and chitodextrins.</text>
        <dbReference type="EC" id="3.2.1.14"/>
    </reaction>
</comment>
<dbReference type="PANTHER" id="PTHR23301:SF0">
    <property type="entry name" value="CHITIN-BINDING TYPE-2 DOMAIN-CONTAINING PROTEIN-RELATED"/>
    <property type="match status" value="1"/>
</dbReference>
<protein>
    <recommendedName>
        <fullName evidence="2">chitinase</fullName>
        <ecNumber evidence="2">3.2.1.14</ecNumber>
    </recommendedName>
</protein>
<reference evidence="11" key="2">
    <citation type="submission" date="2025-08" db="UniProtKB">
        <authorList>
            <consortium name="Ensembl"/>
        </authorList>
    </citation>
    <scope>IDENTIFICATION</scope>
</reference>
<dbReference type="GeneTree" id="ENSGT00390000002043"/>
<dbReference type="GO" id="GO:0005576">
    <property type="term" value="C:extracellular region"/>
    <property type="evidence" value="ECO:0007669"/>
    <property type="project" value="InterPro"/>
</dbReference>
<reference evidence="12" key="1">
    <citation type="submission" date="2003-08" db="EMBL/GenBank/DDBJ databases">
        <authorList>
            <person name="Birren B."/>
            <person name="Nusbaum C."/>
            <person name="Abebe A."/>
            <person name="Abouelleil A."/>
            <person name="Adekoya E."/>
            <person name="Ait-zahra M."/>
            <person name="Allen N."/>
            <person name="Allen T."/>
            <person name="An P."/>
            <person name="Anderson M."/>
            <person name="Anderson S."/>
            <person name="Arachchi H."/>
            <person name="Armbruster J."/>
            <person name="Bachantsang P."/>
            <person name="Baldwin J."/>
            <person name="Barry A."/>
            <person name="Bayul T."/>
            <person name="Blitshsteyn B."/>
            <person name="Bloom T."/>
            <person name="Blye J."/>
            <person name="Boguslavskiy L."/>
            <person name="Borowsky M."/>
            <person name="Boukhgalter B."/>
            <person name="Brunache A."/>
            <person name="Butler J."/>
            <person name="Calixte N."/>
            <person name="Calvo S."/>
            <person name="Camarata J."/>
            <person name="Campo K."/>
            <person name="Chang J."/>
            <person name="Cheshatsang Y."/>
            <person name="Citroen M."/>
            <person name="Collymore A."/>
            <person name="Considine T."/>
            <person name="Cook A."/>
            <person name="Cooke P."/>
            <person name="Corum B."/>
            <person name="Cuomo C."/>
            <person name="David R."/>
            <person name="Dawoe T."/>
            <person name="Degray S."/>
            <person name="Dodge S."/>
            <person name="Dooley K."/>
            <person name="Dorje P."/>
            <person name="Dorjee K."/>
            <person name="Dorris L."/>
            <person name="Duffey N."/>
            <person name="Dupes A."/>
            <person name="Elkins T."/>
            <person name="Engels R."/>
            <person name="Erickson J."/>
            <person name="Farina A."/>
            <person name="Faro S."/>
            <person name="Ferreira P."/>
            <person name="Fischer H."/>
            <person name="Fitzgerald M."/>
            <person name="Foley K."/>
            <person name="Gage D."/>
            <person name="Galagan J."/>
            <person name="Gearin G."/>
            <person name="Gnerre S."/>
            <person name="Gnirke A."/>
            <person name="Goyette A."/>
            <person name="Graham J."/>
            <person name="Grandbois E."/>
            <person name="Gyaltsen K."/>
            <person name="Hafez N."/>
            <person name="Hagopian D."/>
            <person name="Hagos B."/>
            <person name="Hall J."/>
            <person name="Hatcher B."/>
            <person name="Heller A."/>
            <person name="Higgins H."/>
            <person name="Honan T."/>
            <person name="Horn A."/>
            <person name="Houde N."/>
            <person name="Hughes L."/>
            <person name="Hulme W."/>
            <person name="Husby E."/>
            <person name="Iliev I."/>
            <person name="Jaffe D."/>
            <person name="Jones C."/>
            <person name="Kamal M."/>
            <person name="Kamat A."/>
            <person name="Kamvysselis M."/>
            <person name="Karlsson E."/>
            <person name="Kells C."/>
            <person name="Kieu A."/>
            <person name="Kisner P."/>
            <person name="Kodira C."/>
            <person name="Kulbokas E."/>
            <person name="Labutti K."/>
            <person name="Lama D."/>
            <person name="Landers T."/>
            <person name="Leger J."/>
            <person name="Levine S."/>
            <person name="Lewis D."/>
            <person name="Lewis T."/>
            <person name="Lindblad-toh K."/>
            <person name="Liu X."/>
            <person name="Lokyitsang T."/>
            <person name="Lokyitsang Y."/>
            <person name="Lucien O."/>
            <person name="Lui A."/>
            <person name="Ma L.J."/>
            <person name="Mabbitt R."/>
            <person name="Macdonald J."/>
            <person name="Maclean C."/>
            <person name="Major J."/>
            <person name="Manning J."/>
            <person name="Marabella R."/>
            <person name="Maru K."/>
            <person name="Matthews C."/>
            <person name="Mauceli E."/>
            <person name="Mccarthy M."/>
            <person name="Mcdonough S."/>
            <person name="Mcghee T."/>
            <person name="Meldrim J."/>
            <person name="Meneus L."/>
            <person name="Mesirov J."/>
            <person name="Mihalev A."/>
            <person name="Mihova T."/>
            <person name="Mikkelsen T."/>
            <person name="Mlenga V."/>
            <person name="Moru K."/>
            <person name="Mozes J."/>
            <person name="Mulrain L."/>
            <person name="Munson G."/>
            <person name="Naylor J."/>
            <person name="Newes C."/>
            <person name="Nguyen C."/>
            <person name="Nguyen N."/>
            <person name="Nguyen T."/>
            <person name="Nicol R."/>
            <person name="Nielsen C."/>
            <person name="Nizzari M."/>
            <person name="Norbu C."/>
            <person name="Norbu N."/>
            <person name="O'donnell P."/>
            <person name="Okoawo O."/>
            <person name="O'leary S."/>
            <person name="Omotosho B."/>
            <person name="O'neill K."/>
            <person name="Osman S."/>
            <person name="Parker S."/>
            <person name="Perrin D."/>
            <person name="Phunkhang P."/>
            <person name="Piqani B."/>
            <person name="Purcell S."/>
            <person name="Rachupka T."/>
            <person name="Ramasamy U."/>
            <person name="Rameau R."/>
            <person name="Ray V."/>
            <person name="Raymond C."/>
            <person name="Retta R."/>
            <person name="Richardson S."/>
            <person name="Rise C."/>
            <person name="Rodriguez J."/>
            <person name="Rogers J."/>
            <person name="Rogov P."/>
            <person name="Rutman M."/>
            <person name="Schupbach R."/>
            <person name="Seaman C."/>
            <person name="Settipalli S."/>
            <person name="Sharpe T."/>
            <person name="Sheridan J."/>
            <person name="Sherpa N."/>
            <person name="Shi J."/>
            <person name="Smirnov S."/>
            <person name="Smith C."/>
            <person name="Sougnez C."/>
            <person name="Spencer B."/>
            <person name="Stalker J."/>
            <person name="Stange-thomann N."/>
            <person name="Stavropoulos S."/>
            <person name="Stetson K."/>
            <person name="Stone C."/>
            <person name="Stone S."/>
            <person name="Stubbs M."/>
            <person name="Talamas J."/>
            <person name="Tchuinga P."/>
            <person name="Tenzing P."/>
            <person name="Tesfaye S."/>
            <person name="Theodore J."/>
            <person name="Thoulutsang Y."/>
            <person name="Topham K."/>
            <person name="Towey S."/>
            <person name="Tsamla T."/>
            <person name="Tsomo N."/>
            <person name="Vallee D."/>
            <person name="Vassiliev H."/>
            <person name="Venkataraman V."/>
            <person name="Vinson J."/>
            <person name="Vo A."/>
            <person name="Wade C."/>
            <person name="Wang S."/>
            <person name="Wangchuk T."/>
            <person name="Wangdi T."/>
            <person name="Whittaker C."/>
            <person name="Wilkinson J."/>
            <person name="Wu Y."/>
            <person name="Wyman D."/>
            <person name="Yadav S."/>
            <person name="Yang S."/>
            <person name="Yang X."/>
            <person name="Yeager S."/>
            <person name="Yee E."/>
            <person name="Young G."/>
            <person name="Zainoun J."/>
            <person name="Zembeck L."/>
            <person name="Zimmer A."/>
            <person name="Zody M."/>
            <person name="Lander E."/>
        </authorList>
    </citation>
    <scope>NUCLEOTIDE SEQUENCE [LARGE SCALE GENOMIC DNA]</scope>
</reference>
<dbReference type="Pfam" id="PF01607">
    <property type="entry name" value="CBM_14"/>
    <property type="match status" value="1"/>
</dbReference>
<evidence type="ECO:0000313" key="11">
    <source>
        <dbReference type="Ensembl" id="ENSCSAVP00000007799.1"/>
    </source>
</evidence>
<keyword evidence="6" id="KW-0146">Chitin degradation</keyword>
<dbReference type="GO" id="GO:0008843">
    <property type="term" value="F:endochitinase activity"/>
    <property type="evidence" value="ECO:0007669"/>
    <property type="project" value="UniProtKB-EC"/>
</dbReference>
<evidence type="ECO:0000259" key="10">
    <source>
        <dbReference type="PROSITE" id="PS50940"/>
    </source>
</evidence>
<dbReference type="InterPro" id="IPR013783">
    <property type="entry name" value="Ig-like_fold"/>
</dbReference>
<dbReference type="AlphaFoldDB" id="H2YR39"/>
<dbReference type="Proteomes" id="UP000007875">
    <property type="component" value="Unassembled WGS sequence"/>
</dbReference>
<dbReference type="EC" id="3.2.1.14" evidence="2"/>
<dbReference type="SUPFAM" id="SSF48726">
    <property type="entry name" value="Immunoglobulin"/>
    <property type="match status" value="2"/>
</dbReference>
<evidence type="ECO:0000256" key="5">
    <source>
        <dbReference type="ARBA" id="ARBA00022737"/>
    </source>
</evidence>
<keyword evidence="6" id="KW-0119">Carbohydrate metabolism</keyword>
<dbReference type="SMART" id="SM00409">
    <property type="entry name" value="IG"/>
    <property type="match status" value="1"/>
</dbReference>
<evidence type="ECO:0000256" key="7">
    <source>
        <dbReference type="ARBA" id="ARBA00023157"/>
    </source>
</evidence>
<evidence type="ECO:0000313" key="12">
    <source>
        <dbReference type="Proteomes" id="UP000007875"/>
    </source>
</evidence>
<dbReference type="HOGENOM" id="CLU_846024_0_0_1"/>
<proteinExistence type="predicted"/>
<dbReference type="InterPro" id="IPR051940">
    <property type="entry name" value="Chitin_bind-dev_reg"/>
</dbReference>
<dbReference type="GO" id="GO:0006032">
    <property type="term" value="P:chitin catabolic process"/>
    <property type="evidence" value="ECO:0007669"/>
    <property type="project" value="UniProtKB-KW"/>
</dbReference>
<keyword evidence="3" id="KW-0147">Chitin-binding</keyword>
<dbReference type="PROSITE" id="PS50835">
    <property type="entry name" value="IG_LIKE"/>
    <property type="match status" value="1"/>
</dbReference>
<keyword evidence="8" id="KW-0325">Glycoprotein</keyword>
<accession>H2YR39</accession>
<sequence length="316" mass="35591">MSDETQPPIIYWIKGVSVDDPNAEMVFKGFRYWNESQGEYRQFFDSYQGRAVVADLQQPNIAISGLVSEDEGRYWCMVAEWSGRQQEGTDADGMAVMIDGPKSYVTSIQVDNDVTINIGDDATIECMGNGIFDTVTWYEGPFHLPDSENFTHTEIGTFTKVGTKLIYNNNLVLMEPGFTNMHIDSFFGLNVQNAQMENAGRYWCELSLSTAVNEELQTDRSSTLLVIQSPPFSCDNKAPGQYPDPDDCSMYYECVSGNPITYHRSCGYDGLVFNSVENYCDWAANVPPPCRRAADKKSIENRINQRGNETIKLLYS</sequence>
<evidence type="ECO:0000256" key="2">
    <source>
        <dbReference type="ARBA" id="ARBA00012729"/>
    </source>
</evidence>
<feature type="domain" description="Chitin-binding type-2" evidence="10">
    <location>
        <begin position="231"/>
        <end position="292"/>
    </location>
</feature>
<keyword evidence="12" id="KW-1185">Reference proteome</keyword>
<dbReference type="SUPFAM" id="SSF57625">
    <property type="entry name" value="Invertebrate chitin-binding proteins"/>
    <property type="match status" value="1"/>
</dbReference>
<evidence type="ECO:0000256" key="6">
    <source>
        <dbReference type="ARBA" id="ARBA00023024"/>
    </source>
</evidence>
<dbReference type="InterPro" id="IPR036508">
    <property type="entry name" value="Chitin-bd_dom_sf"/>
</dbReference>
<evidence type="ECO:0000256" key="4">
    <source>
        <dbReference type="ARBA" id="ARBA00022729"/>
    </source>
</evidence>
<dbReference type="Gene3D" id="2.60.40.10">
    <property type="entry name" value="Immunoglobulins"/>
    <property type="match status" value="2"/>
</dbReference>
<dbReference type="PROSITE" id="PS50940">
    <property type="entry name" value="CHIT_BIND_II"/>
    <property type="match status" value="1"/>
</dbReference>
<dbReference type="Gene3D" id="2.170.140.10">
    <property type="entry name" value="Chitin binding domain"/>
    <property type="match status" value="1"/>
</dbReference>
<keyword evidence="7" id="KW-1015">Disulfide bond</keyword>
<dbReference type="InParanoid" id="H2YR39"/>
<keyword evidence="5" id="KW-0677">Repeat</keyword>
<organism evidence="11 12">
    <name type="scientific">Ciona savignyi</name>
    <name type="common">Pacific transparent sea squirt</name>
    <dbReference type="NCBI Taxonomy" id="51511"/>
    <lineage>
        <taxon>Eukaryota</taxon>
        <taxon>Metazoa</taxon>
        <taxon>Chordata</taxon>
        <taxon>Tunicata</taxon>
        <taxon>Ascidiacea</taxon>
        <taxon>Phlebobranchia</taxon>
        <taxon>Cionidae</taxon>
        <taxon>Ciona</taxon>
    </lineage>
</organism>
<keyword evidence="6" id="KW-0624">Polysaccharide degradation</keyword>
<dbReference type="PANTHER" id="PTHR23301">
    <property type="entry name" value="CHITIN BINDING PERITROPHIN-A"/>
    <property type="match status" value="1"/>
</dbReference>
<dbReference type="InterPro" id="IPR036179">
    <property type="entry name" value="Ig-like_dom_sf"/>
</dbReference>
<dbReference type="InterPro" id="IPR007110">
    <property type="entry name" value="Ig-like_dom"/>
</dbReference>
<keyword evidence="4" id="KW-0732">Signal</keyword>
<evidence type="ECO:0000256" key="3">
    <source>
        <dbReference type="ARBA" id="ARBA00022669"/>
    </source>
</evidence>
<dbReference type="GO" id="GO:0008061">
    <property type="term" value="F:chitin binding"/>
    <property type="evidence" value="ECO:0007669"/>
    <property type="project" value="UniProtKB-KW"/>
</dbReference>
<name>H2YR39_CIOSA</name>
<evidence type="ECO:0000256" key="1">
    <source>
        <dbReference type="ARBA" id="ARBA00000822"/>
    </source>
</evidence>
<evidence type="ECO:0000256" key="8">
    <source>
        <dbReference type="ARBA" id="ARBA00023180"/>
    </source>
</evidence>
<dbReference type="InterPro" id="IPR003599">
    <property type="entry name" value="Ig_sub"/>
</dbReference>
<dbReference type="SMART" id="SM00494">
    <property type="entry name" value="ChtBD2"/>
    <property type="match status" value="1"/>
</dbReference>
<dbReference type="eggNOG" id="ENOG502SV1J">
    <property type="taxonomic scope" value="Eukaryota"/>
</dbReference>
<reference evidence="11" key="3">
    <citation type="submission" date="2025-09" db="UniProtKB">
        <authorList>
            <consortium name="Ensembl"/>
        </authorList>
    </citation>
    <scope>IDENTIFICATION</scope>
</reference>
<dbReference type="OMA" id="WIKGVSV"/>
<dbReference type="InterPro" id="IPR002557">
    <property type="entry name" value="Chitin-bd_dom"/>
</dbReference>
<evidence type="ECO:0000259" key="9">
    <source>
        <dbReference type="PROSITE" id="PS50835"/>
    </source>
</evidence>